<dbReference type="Proteomes" id="UP000078576">
    <property type="component" value="Unassembled WGS sequence"/>
</dbReference>
<feature type="chain" id="PRO_5008266152" evidence="2">
    <location>
        <begin position="19"/>
        <end position="413"/>
    </location>
</feature>
<keyword evidence="2" id="KW-0732">Signal</keyword>
<evidence type="ECO:0000313" key="4">
    <source>
        <dbReference type="Proteomes" id="UP000078576"/>
    </source>
</evidence>
<evidence type="ECO:0000256" key="1">
    <source>
        <dbReference type="SAM" id="MobiDB-lite"/>
    </source>
</evidence>
<proteinExistence type="predicted"/>
<reference evidence="4" key="1">
    <citation type="submission" date="2014-12" db="EMBL/GenBank/DDBJ databases">
        <title>Genome Sequence of Valsa Canker Pathogens Uncovers a Specific Adaption of Colonization on Woody Bark.</title>
        <authorList>
            <person name="Yin Z."/>
            <person name="Liu H."/>
            <person name="Gao X."/>
            <person name="Li Z."/>
            <person name="Song N."/>
            <person name="Ke X."/>
            <person name="Dai Q."/>
            <person name="Wu Y."/>
            <person name="Sun Y."/>
            <person name="Xu J.-R."/>
            <person name="Kang Z.K."/>
            <person name="Wang L."/>
            <person name="Huang L."/>
        </authorList>
    </citation>
    <scope>NUCLEOTIDE SEQUENCE [LARGE SCALE GENOMIC DNA]</scope>
    <source>
        <strain evidence="4">SXYL134</strain>
    </source>
</reference>
<protein>
    <submittedName>
        <fullName evidence="3">Uncharacterized protein</fullName>
    </submittedName>
</protein>
<dbReference type="EMBL" id="KN714713">
    <property type="protein sequence ID" value="KUI58413.1"/>
    <property type="molecule type" value="Genomic_DNA"/>
</dbReference>
<gene>
    <name evidence="3" type="ORF">VP1G_05713</name>
</gene>
<keyword evidence="4" id="KW-1185">Reference proteome</keyword>
<sequence>MRPITLIHLLASAGAALAHPATNDLHNTNPDKDTLEVFRYFEVFHDESVTTGSNEHYQEPKDVDLTAMGYVGPRTDVDKNAALNIPNEPTGNYNTLLKREHLYYGASNPWHDEAFHAPFTHYDPALCGRMCTSITKEAWALHPFINGAAAVCNMFVAYELQMRTPTRPKNKQNLEDPALSPTDVEEEYLSDGEASNRGHGTDDTLRVTQILEEHGIPCCLVGISALMFYGAGRVRDDWEICVPTELVSKASELLLSPPYDTKYRLLKPWPHPTPFSLNYTYGRFKAKGIDHYFMLVPSSEDAHIVMTPENLTKSHRGLPYPKLEVFIHRCLERVDKLGLEDVIDGSNVTEEWGEDFLDLEVFRLSEWNKRELWQEAVRNKERRVGFDKPKDVFETQYRIRGDPGPWLEPSDRC</sequence>
<dbReference type="InterPro" id="IPR043519">
    <property type="entry name" value="NT_sf"/>
</dbReference>
<evidence type="ECO:0000256" key="2">
    <source>
        <dbReference type="SAM" id="SignalP"/>
    </source>
</evidence>
<feature type="region of interest" description="Disordered" evidence="1">
    <location>
        <begin position="167"/>
        <end position="201"/>
    </location>
</feature>
<accession>A0A194V3C7</accession>
<dbReference type="SUPFAM" id="SSF81301">
    <property type="entry name" value="Nucleotidyltransferase"/>
    <property type="match status" value="1"/>
</dbReference>
<name>A0A194V3C7_CYTMA</name>
<organism evidence="3 4">
    <name type="scientific">Cytospora mali</name>
    <name type="common">Apple Valsa canker fungus</name>
    <name type="synonym">Valsa mali</name>
    <dbReference type="NCBI Taxonomy" id="578113"/>
    <lineage>
        <taxon>Eukaryota</taxon>
        <taxon>Fungi</taxon>
        <taxon>Dikarya</taxon>
        <taxon>Ascomycota</taxon>
        <taxon>Pezizomycotina</taxon>
        <taxon>Sordariomycetes</taxon>
        <taxon>Sordariomycetidae</taxon>
        <taxon>Diaporthales</taxon>
        <taxon>Cytosporaceae</taxon>
        <taxon>Cytospora</taxon>
    </lineage>
</organism>
<dbReference type="OrthoDB" id="3259529at2759"/>
<evidence type="ECO:0000313" key="3">
    <source>
        <dbReference type="EMBL" id="KUI58413.1"/>
    </source>
</evidence>
<dbReference type="AlphaFoldDB" id="A0A194V3C7"/>
<feature type="signal peptide" evidence="2">
    <location>
        <begin position="1"/>
        <end position="18"/>
    </location>
</feature>